<evidence type="ECO:0000313" key="2">
    <source>
        <dbReference type="EMBL" id="RDB22315.1"/>
    </source>
</evidence>
<proteinExistence type="predicted"/>
<keyword evidence="3" id="KW-1185">Reference proteome</keyword>
<protein>
    <submittedName>
        <fullName evidence="2">Uncharacterized protein</fullName>
    </submittedName>
</protein>
<dbReference type="InParanoid" id="A0A369JPK1"/>
<dbReference type="AlphaFoldDB" id="A0A369JPK1"/>
<accession>A0A369JPK1</accession>
<comment type="caution">
    <text evidence="2">The sequence shown here is derived from an EMBL/GenBank/DDBJ whole genome shotgun (WGS) entry which is preliminary data.</text>
</comment>
<sequence>MSTTPTSVPTAILNHPVFQQMLGSLPVGPIPLYQEFLSQADGSPSRLKQILDEYPARIAAIPQIGQVSSSPIHESQVPPNTSSFNSKPTIQGIGEKQRSITLEHNVSLALTYHAINTIPQYLVEMTVLEPPHGQYTVLDGSGTIHGAVSNIEETLTAVGGVYYLAVNQGFRVRVGAGTTRYFTIPEAP</sequence>
<name>A0A369JPK1_HYPMA</name>
<evidence type="ECO:0000256" key="1">
    <source>
        <dbReference type="SAM" id="MobiDB-lite"/>
    </source>
</evidence>
<dbReference type="Proteomes" id="UP000076154">
    <property type="component" value="Unassembled WGS sequence"/>
</dbReference>
<gene>
    <name evidence="2" type="ORF">Hypma_010524</name>
</gene>
<reference evidence="2" key="1">
    <citation type="submission" date="2018-04" db="EMBL/GenBank/DDBJ databases">
        <title>Whole genome sequencing of Hypsizygus marmoreus.</title>
        <authorList>
            <person name="Choi I.-G."/>
            <person name="Min B."/>
            <person name="Kim J.-G."/>
            <person name="Kim S."/>
            <person name="Oh Y.-L."/>
            <person name="Kong W.-S."/>
            <person name="Park H."/>
            <person name="Jeong J."/>
            <person name="Song E.-S."/>
        </authorList>
    </citation>
    <scope>NUCLEOTIDE SEQUENCE [LARGE SCALE GENOMIC DNA]</scope>
    <source>
        <strain evidence="2">51987-8</strain>
    </source>
</reference>
<evidence type="ECO:0000313" key="3">
    <source>
        <dbReference type="Proteomes" id="UP000076154"/>
    </source>
</evidence>
<dbReference type="EMBL" id="LUEZ02000051">
    <property type="protein sequence ID" value="RDB22315.1"/>
    <property type="molecule type" value="Genomic_DNA"/>
</dbReference>
<organism evidence="2 3">
    <name type="scientific">Hypsizygus marmoreus</name>
    <name type="common">White beech mushroom</name>
    <name type="synonym">Agaricus marmoreus</name>
    <dbReference type="NCBI Taxonomy" id="39966"/>
    <lineage>
        <taxon>Eukaryota</taxon>
        <taxon>Fungi</taxon>
        <taxon>Dikarya</taxon>
        <taxon>Basidiomycota</taxon>
        <taxon>Agaricomycotina</taxon>
        <taxon>Agaricomycetes</taxon>
        <taxon>Agaricomycetidae</taxon>
        <taxon>Agaricales</taxon>
        <taxon>Tricholomatineae</taxon>
        <taxon>Lyophyllaceae</taxon>
        <taxon>Hypsizygus</taxon>
    </lineage>
</organism>
<feature type="region of interest" description="Disordered" evidence="1">
    <location>
        <begin position="69"/>
        <end position="88"/>
    </location>
</feature>